<dbReference type="PROSITE" id="PS00798">
    <property type="entry name" value="ALDOKETO_REDUCTASE_1"/>
    <property type="match status" value="1"/>
</dbReference>
<organism evidence="5 6">
    <name type="scientific">Dentipellis fragilis</name>
    <dbReference type="NCBI Taxonomy" id="205917"/>
    <lineage>
        <taxon>Eukaryota</taxon>
        <taxon>Fungi</taxon>
        <taxon>Dikarya</taxon>
        <taxon>Basidiomycota</taxon>
        <taxon>Agaricomycotina</taxon>
        <taxon>Agaricomycetes</taxon>
        <taxon>Russulales</taxon>
        <taxon>Hericiaceae</taxon>
        <taxon>Dentipellis</taxon>
    </lineage>
</organism>
<dbReference type="Proteomes" id="UP000298327">
    <property type="component" value="Unassembled WGS sequence"/>
</dbReference>
<dbReference type="AlphaFoldDB" id="A0A4Y9Z658"/>
<dbReference type="InterPro" id="IPR023210">
    <property type="entry name" value="NADP_OxRdtase_dom"/>
</dbReference>
<evidence type="ECO:0000313" key="5">
    <source>
        <dbReference type="EMBL" id="TFY70346.1"/>
    </source>
</evidence>
<dbReference type="InterPro" id="IPR018170">
    <property type="entry name" value="Aldo/ket_reductase_CS"/>
</dbReference>
<dbReference type="SUPFAM" id="SSF51430">
    <property type="entry name" value="NAD(P)-linked oxidoreductase"/>
    <property type="match status" value="1"/>
</dbReference>
<dbReference type="InterPro" id="IPR036812">
    <property type="entry name" value="NAD(P)_OxRdtase_dom_sf"/>
</dbReference>
<dbReference type="PIRSF" id="PIRSF000097">
    <property type="entry name" value="AKR"/>
    <property type="match status" value="1"/>
</dbReference>
<sequence>MVTNSGESVEEFTMSVPKIKLNTGAEIPAVGYGTWQLKPEDAVTQVAYAIKEAGYRHIDCAWGYMNEAAVGEGIRQSGVPRSEIFITSKVWGTWHRKVEACLDETLAALGTDYLDLYLMHWPIPLNPNGSHPIIPLRPDGTRDIDTEWDIKDTWKQFEALLDKGKVRAIGVSNFSQKTLEAFLPHVRTVPAVDQLELHVYNPDHALVAYLHAHGIVPQAYSPLGSTNSPIIQDETVKGIADRVGLTPADVLIGWHGAWIASGGRVVIPRSNTQSRIASNIKGAAAAAKALTAEDIKTLDGIAATGKQKRLVTPPWGIDLGFDNWPQ</sequence>
<dbReference type="STRING" id="205917.A0A4Y9Z658"/>
<reference evidence="5 6" key="1">
    <citation type="submission" date="2019-02" db="EMBL/GenBank/DDBJ databases">
        <title>Genome sequencing of the rare red list fungi Dentipellis fragilis.</title>
        <authorList>
            <person name="Buettner E."/>
            <person name="Kellner H."/>
        </authorList>
    </citation>
    <scope>NUCLEOTIDE SEQUENCE [LARGE SCALE GENOMIC DNA]</scope>
    <source>
        <strain evidence="5 6">DSM 105465</strain>
    </source>
</reference>
<proteinExistence type="predicted"/>
<dbReference type="InterPro" id="IPR020471">
    <property type="entry name" value="AKR"/>
</dbReference>
<evidence type="ECO:0000259" key="4">
    <source>
        <dbReference type="Pfam" id="PF00248"/>
    </source>
</evidence>
<name>A0A4Y9Z658_9AGAM</name>
<evidence type="ECO:0000256" key="3">
    <source>
        <dbReference type="PIRSR" id="PIRSR000097-3"/>
    </source>
</evidence>
<evidence type="ECO:0000256" key="2">
    <source>
        <dbReference type="PIRSR" id="PIRSR000097-2"/>
    </source>
</evidence>
<protein>
    <recommendedName>
        <fullName evidence="4">NADP-dependent oxidoreductase domain-containing protein</fullName>
    </recommendedName>
</protein>
<gene>
    <name evidence="5" type="ORF">EVG20_g2659</name>
</gene>
<dbReference type="Pfam" id="PF00248">
    <property type="entry name" value="Aldo_ket_red"/>
    <property type="match status" value="1"/>
</dbReference>
<dbReference type="PANTHER" id="PTHR11732">
    <property type="entry name" value="ALDO/KETO REDUCTASE"/>
    <property type="match status" value="1"/>
</dbReference>
<accession>A0A4Y9Z658</accession>
<dbReference type="PROSITE" id="PS00062">
    <property type="entry name" value="ALDOKETO_REDUCTASE_2"/>
    <property type="match status" value="1"/>
</dbReference>
<dbReference type="EMBL" id="SEOQ01000107">
    <property type="protein sequence ID" value="TFY70346.1"/>
    <property type="molecule type" value="Genomic_DNA"/>
</dbReference>
<evidence type="ECO:0000256" key="1">
    <source>
        <dbReference type="PIRSR" id="PIRSR000097-1"/>
    </source>
</evidence>
<dbReference type="OrthoDB" id="416253at2759"/>
<comment type="caution">
    <text evidence="5">The sequence shown here is derived from an EMBL/GenBank/DDBJ whole genome shotgun (WGS) entry which is preliminary data.</text>
</comment>
<dbReference type="Gene3D" id="3.20.20.100">
    <property type="entry name" value="NADP-dependent oxidoreductase domain"/>
    <property type="match status" value="1"/>
</dbReference>
<dbReference type="GO" id="GO:0016491">
    <property type="term" value="F:oxidoreductase activity"/>
    <property type="evidence" value="ECO:0007669"/>
    <property type="project" value="InterPro"/>
</dbReference>
<keyword evidence="6" id="KW-1185">Reference proteome</keyword>
<evidence type="ECO:0000313" key="6">
    <source>
        <dbReference type="Proteomes" id="UP000298327"/>
    </source>
</evidence>
<feature type="site" description="Lowers pKa of active site Tyr" evidence="3">
    <location>
        <position position="89"/>
    </location>
</feature>
<feature type="active site" description="Proton donor" evidence="1">
    <location>
        <position position="64"/>
    </location>
</feature>
<dbReference type="PRINTS" id="PR00069">
    <property type="entry name" value="ALDKETRDTASE"/>
</dbReference>
<feature type="domain" description="NADP-dependent oxidoreductase" evidence="4">
    <location>
        <begin position="30"/>
        <end position="301"/>
    </location>
</feature>
<feature type="binding site" evidence="2">
    <location>
        <position position="120"/>
    </location>
    <ligand>
        <name>substrate</name>
    </ligand>
</feature>